<keyword evidence="1" id="KW-0009">Actin-binding</keyword>
<dbReference type="Proteomes" id="UP001529510">
    <property type="component" value="Unassembled WGS sequence"/>
</dbReference>
<name>A0ABD0N9X0_CIRMR</name>
<feature type="non-terminal residue" evidence="2">
    <location>
        <position position="1"/>
    </location>
</feature>
<organism evidence="2 3">
    <name type="scientific">Cirrhinus mrigala</name>
    <name type="common">Mrigala</name>
    <dbReference type="NCBI Taxonomy" id="683832"/>
    <lineage>
        <taxon>Eukaryota</taxon>
        <taxon>Metazoa</taxon>
        <taxon>Chordata</taxon>
        <taxon>Craniata</taxon>
        <taxon>Vertebrata</taxon>
        <taxon>Euteleostomi</taxon>
        <taxon>Actinopterygii</taxon>
        <taxon>Neopterygii</taxon>
        <taxon>Teleostei</taxon>
        <taxon>Ostariophysi</taxon>
        <taxon>Cypriniformes</taxon>
        <taxon>Cyprinidae</taxon>
        <taxon>Labeoninae</taxon>
        <taxon>Labeonini</taxon>
        <taxon>Cirrhinus</taxon>
    </lineage>
</organism>
<protein>
    <recommendedName>
        <fullName evidence="4">Dystrophin</fullName>
    </recommendedName>
</protein>
<dbReference type="EMBL" id="JAMKFB020000023">
    <property type="protein sequence ID" value="KAL0158873.1"/>
    <property type="molecule type" value="Genomic_DNA"/>
</dbReference>
<dbReference type="Gene3D" id="1.20.58.60">
    <property type="match status" value="1"/>
</dbReference>
<keyword evidence="3" id="KW-1185">Reference proteome</keyword>
<feature type="non-terminal residue" evidence="2">
    <location>
        <position position="111"/>
    </location>
</feature>
<dbReference type="InterPro" id="IPR002017">
    <property type="entry name" value="Spectrin_repeat"/>
</dbReference>
<accession>A0ABD0N9X0</accession>
<evidence type="ECO:0000313" key="2">
    <source>
        <dbReference type="EMBL" id="KAL0158873.1"/>
    </source>
</evidence>
<gene>
    <name evidence="2" type="ORF">M9458_046949</name>
</gene>
<comment type="caution">
    <text evidence="2">The sequence shown here is derived from an EMBL/GenBank/DDBJ whole genome shotgun (WGS) entry which is preliminary data.</text>
</comment>
<dbReference type="GO" id="GO:0003779">
    <property type="term" value="F:actin binding"/>
    <property type="evidence" value="ECO:0007669"/>
    <property type="project" value="UniProtKB-KW"/>
</dbReference>
<dbReference type="AlphaFoldDB" id="A0ABD0N9X0"/>
<proteinExistence type="predicted"/>
<dbReference type="SUPFAM" id="SSF46966">
    <property type="entry name" value="Spectrin repeat"/>
    <property type="match status" value="1"/>
</dbReference>
<evidence type="ECO:0008006" key="4">
    <source>
        <dbReference type="Google" id="ProtNLM"/>
    </source>
</evidence>
<evidence type="ECO:0000256" key="1">
    <source>
        <dbReference type="ARBA" id="ARBA00023203"/>
    </source>
</evidence>
<dbReference type="PANTHER" id="PTHR11915">
    <property type="entry name" value="SPECTRIN/FILAMIN RELATED CYTOSKELETAL PROTEIN"/>
    <property type="match status" value="1"/>
</dbReference>
<evidence type="ECO:0000313" key="3">
    <source>
        <dbReference type="Proteomes" id="UP001529510"/>
    </source>
</evidence>
<reference evidence="2 3" key="1">
    <citation type="submission" date="2024-05" db="EMBL/GenBank/DDBJ databases">
        <title>Genome sequencing and assembly of Indian major carp, Cirrhinus mrigala (Hamilton, 1822).</title>
        <authorList>
            <person name="Mohindra V."/>
            <person name="Chowdhury L.M."/>
            <person name="Lal K."/>
            <person name="Jena J.K."/>
        </authorList>
    </citation>
    <scope>NUCLEOTIDE SEQUENCE [LARGE SCALE GENOMIC DNA]</scope>
    <source>
        <strain evidence="2">CM1030</strain>
        <tissue evidence="2">Blood</tissue>
    </source>
</reference>
<sequence length="111" mass="12856">AFMMELTAHQSSVGNVLQAGNQLIAQGNLSEEEEDEIREQMTLLNSRWENLRVASMDRQSRLHEVLMDLQQQQLQQLSDWLTQTEGRIRKMEKESIAGDMKGYVAQIEQHK</sequence>
<dbReference type="Pfam" id="PF00435">
    <property type="entry name" value="Spectrin"/>
    <property type="match status" value="1"/>
</dbReference>